<evidence type="ECO:0000256" key="2">
    <source>
        <dbReference type="SAM" id="Phobius"/>
    </source>
</evidence>
<evidence type="ECO:0000313" key="3">
    <source>
        <dbReference type="EMBL" id="CAF1479663.1"/>
    </source>
</evidence>
<accession>A0A815RQU7</accession>
<sequence>MSNARNQAFQSSEQDSTPRPWKTHANIGLSFWNNISHVTLIVLCVIGIILALLALIFGKKFKKIKRSTITDTIITTKEKPVVIDVSPDTKYEPVSTI</sequence>
<gene>
    <name evidence="3" type="ORF">RFH988_LOCUS37928</name>
</gene>
<feature type="transmembrane region" description="Helical" evidence="2">
    <location>
        <begin position="35"/>
        <end position="57"/>
    </location>
</feature>
<keyword evidence="2" id="KW-1133">Transmembrane helix</keyword>
<organism evidence="3 4">
    <name type="scientific">Rotaria sordida</name>
    <dbReference type="NCBI Taxonomy" id="392033"/>
    <lineage>
        <taxon>Eukaryota</taxon>
        <taxon>Metazoa</taxon>
        <taxon>Spiralia</taxon>
        <taxon>Gnathifera</taxon>
        <taxon>Rotifera</taxon>
        <taxon>Eurotatoria</taxon>
        <taxon>Bdelloidea</taxon>
        <taxon>Philodinida</taxon>
        <taxon>Philodinidae</taxon>
        <taxon>Rotaria</taxon>
    </lineage>
</organism>
<protein>
    <submittedName>
        <fullName evidence="3">Uncharacterized protein</fullName>
    </submittedName>
</protein>
<feature type="compositionally biased region" description="Polar residues" evidence="1">
    <location>
        <begin position="1"/>
        <end position="17"/>
    </location>
</feature>
<dbReference type="Proteomes" id="UP000663882">
    <property type="component" value="Unassembled WGS sequence"/>
</dbReference>
<evidence type="ECO:0000313" key="4">
    <source>
        <dbReference type="Proteomes" id="UP000663882"/>
    </source>
</evidence>
<evidence type="ECO:0000256" key="1">
    <source>
        <dbReference type="SAM" id="MobiDB-lite"/>
    </source>
</evidence>
<comment type="caution">
    <text evidence="3">The sequence shown here is derived from an EMBL/GenBank/DDBJ whole genome shotgun (WGS) entry which is preliminary data.</text>
</comment>
<reference evidence="3" key="1">
    <citation type="submission" date="2021-02" db="EMBL/GenBank/DDBJ databases">
        <authorList>
            <person name="Nowell W R."/>
        </authorList>
    </citation>
    <scope>NUCLEOTIDE SEQUENCE</scope>
</reference>
<dbReference type="EMBL" id="CAJNOO010008233">
    <property type="protein sequence ID" value="CAF1479663.1"/>
    <property type="molecule type" value="Genomic_DNA"/>
</dbReference>
<proteinExistence type="predicted"/>
<keyword evidence="2" id="KW-0812">Transmembrane</keyword>
<feature type="region of interest" description="Disordered" evidence="1">
    <location>
        <begin position="1"/>
        <end position="20"/>
    </location>
</feature>
<keyword evidence="2" id="KW-0472">Membrane</keyword>
<dbReference type="AlphaFoldDB" id="A0A815RQU7"/>
<name>A0A815RQU7_9BILA</name>